<keyword evidence="3" id="KW-1185">Reference proteome</keyword>
<accession>A0A430AUX6</accession>
<dbReference type="EMBL" id="NGKA01000009">
    <property type="protein sequence ID" value="RSU11851.1"/>
    <property type="molecule type" value="Genomic_DNA"/>
</dbReference>
<feature type="transmembrane region" description="Helical" evidence="1">
    <location>
        <begin position="126"/>
        <end position="150"/>
    </location>
</feature>
<keyword evidence="1" id="KW-0812">Transmembrane</keyword>
<dbReference type="Pfam" id="PF06570">
    <property type="entry name" value="DUF1129"/>
    <property type="match status" value="1"/>
</dbReference>
<evidence type="ECO:0008006" key="4">
    <source>
        <dbReference type="Google" id="ProtNLM"/>
    </source>
</evidence>
<dbReference type="InterPro" id="IPR009214">
    <property type="entry name" value="DUF1129"/>
</dbReference>
<gene>
    <name evidence="2" type="ORF">CBF29_06955</name>
</gene>
<dbReference type="SUPFAM" id="SSF158560">
    <property type="entry name" value="BH3980-like"/>
    <property type="match status" value="1"/>
</dbReference>
<evidence type="ECO:0000313" key="3">
    <source>
        <dbReference type="Proteomes" id="UP000287605"/>
    </source>
</evidence>
<protein>
    <recommendedName>
        <fullName evidence="4">DUF1129 domain-containing protein</fullName>
    </recommendedName>
</protein>
<organism evidence="2 3">
    <name type="scientific">Vagococcus elongatus</name>
    <dbReference type="NCBI Taxonomy" id="180344"/>
    <lineage>
        <taxon>Bacteria</taxon>
        <taxon>Bacillati</taxon>
        <taxon>Bacillota</taxon>
        <taxon>Bacilli</taxon>
        <taxon>Lactobacillales</taxon>
        <taxon>Enterococcaceae</taxon>
        <taxon>Vagococcus</taxon>
    </lineage>
</organism>
<feature type="transmembrane region" description="Helical" evidence="1">
    <location>
        <begin position="199"/>
        <end position="216"/>
    </location>
</feature>
<feature type="transmembrane region" description="Helical" evidence="1">
    <location>
        <begin position="170"/>
        <end position="193"/>
    </location>
</feature>
<evidence type="ECO:0000313" key="2">
    <source>
        <dbReference type="EMBL" id="RSU11851.1"/>
    </source>
</evidence>
<reference evidence="2 3" key="1">
    <citation type="submission" date="2017-05" db="EMBL/GenBank/DDBJ databases">
        <title>Vagococcus spp. assemblies.</title>
        <authorList>
            <person name="Gulvik C.A."/>
        </authorList>
    </citation>
    <scope>NUCLEOTIDE SEQUENCE [LARGE SCALE GENOMIC DNA]</scope>
    <source>
        <strain evidence="2 3">CCUG 51432</strain>
    </source>
</reference>
<keyword evidence="1" id="KW-0472">Membrane</keyword>
<dbReference type="Proteomes" id="UP000287605">
    <property type="component" value="Unassembled WGS sequence"/>
</dbReference>
<name>A0A430AUX6_9ENTE</name>
<comment type="caution">
    <text evidence="2">The sequence shown here is derived from an EMBL/GenBank/DDBJ whole genome shotgun (WGS) entry which is preliminary data.</text>
</comment>
<dbReference type="RefSeq" id="WP_126808857.1">
    <property type="nucleotide sequence ID" value="NZ_NGKA01000009.1"/>
</dbReference>
<evidence type="ECO:0000256" key="1">
    <source>
        <dbReference type="SAM" id="Phobius"/>
    </source>
</evidence>
<sequence length="229" mass="25780">METQELRELVKKNRELEEQLTKRNQQYIFDLKKALDLASLTEEKKVFALSEMLPLLVEGQKTGQTARQLFGTVSERTEYILAAPEPTKKMEFTELWLDNSLMLLGFLGLISGVMPLISKTSSAQQYGILTLLIGSFTGGAAFYFIGKYVYLSNGTADANAKKPGMLKSMFLMAGIILGWMVVFMGTIFIPLQVNPILDPVFYVIIGGGAFLIRWYIRKKYNITGSMFTR</sequence>
<dbReference type="PIRSF" id="PIRSF033111">
    <property type="entry name" value="UCP033111"/>
    <property type="match status" value="1"/>
</dbReference>
<dbReference type="OrthoDB" id="2360056at2"/>
<dbReference type="AlphaFoldDB" id="A0A430AUX6"/>
<keyword evidence="1" id="KW-1133">Transmembrane helix</keyword>
<proteinExistence type="predicted"/>
<feature type="transmembrane region" description="Helical" evidence="1">
    <location>
        <begin position="95"/>
        <end position="114"/>
    </location>
</feature>